<evidence type="ECO:0000256" key="5">
    <source>
        <dbReference type="ARBA" id="ARBA00023163"/>
    </source>
</evidence>
<dbReference type="PANTHER" id="PTHR31944">
    <property type="entry name" value="HEME-RESPONSIVE ZINC FINGER TRANSCRIPTION FACTOR HAP1"/>
    <property type="match status" value="1"/>
</dbReference>
<evidence type="ECO:0000259" key="8">
    <source>
        <dbReference type="PROSITE" id="PS50048"/>
    </source>
</evidence>
<dbReference type="Pfam" id="PF04082">
    <property type="entry name" value="Fungal_trans"/>
    <property type="match status" value="1"/>
</dbReference>
<dbReference type="GO" id="GO:0000978">
    <property type="term" value="F:RNA polymerase II cis-regulatory region sequence-specific DNA binding"/>
    <property type="evidence" value="ECO:0007669"/>
    <property type="project" value="TreeGrafter"/>
</dbReference>
<dbReference type="Gene3D" id="4.10.240.10">
    <property type="entry name" value="Zn(2)-C6 fungal-type DNA-binding domain"/>
    <property type="match status" value="1"/>
</dbReference>
<evidence type="ECO:0000256" key="2">
    <source>
        <dbReference type="ARBA" id="ARBA00022833"/>
    </source>
</evidence>
<gene>
    <name evidence="9" type="ORF">BO86DRAFT_356216</name>
</gene>
<keyword evidence="3" id="KW-0805">Transcription regulation</keyword>
<feature type="domain" description="Zn(2)-C6 fungal-type" evidence="8">
    <location>
        <begin position="24"/>
        <end position="56"/>
    </location>
</feature>
<dbReference type="PROSITE" id="PS50048">
    <property type="entry name" value="ZN2_CY6_FUNGAL_2"/>
    <property type="match status" value="1"/>
</dbReference>
<evidence type="ECO:0000313" key="10">
    <source>
        <dbReference type="Proteomes" id="UP000249497"/>
    </source>
</evidence>
<dbReference type="InterPro" id="IPR001138">
    <property type="entry name" value="Zn2Cys6_DnaBD"/>
</dbReference>
<dbReference type="OrthoDB" id="4236860at2759"/>
<dbReference type="InterPro" id="IPR007219">
    <property type="entry name" value="XnlR_reg_dom"/>
</dbReference>
<keyword evidence="10" id="KW-1185">Reference proteome</keyword>
<dbReference type="GO" id="GO:0005634">
    <property type="term" value="C:nucleus"/>
    <property type="evidence" value="ECO:0007669"/>
    <property type="project" value="TreeGrafter"/>
</dbReference>
<dbReference type="SUPFAM" id="SSF57701">
    <property type="entry name" value="Zn2/Cys6 DNA-binding domain"/>
    <property type="match status" value="1"/>
</dbReference>
<proteinExistence type="predicted"/>
<evidence type="ECO:0000256" key="1">
    <source>
        <dbReference type="ARBA" id="ARBA00022723"/>
    </source>
</evidence>
<keyword evidence="2" id="KW-0862">Zinc</keyword>
<name>A0A8T8X9E4_ASPJA</name>
<dbReference type="EMBL" id="KZ824777">
    <property type="protein sequence ID" value="RAH84645.1"/>
    <property type="molecule type" value="Genomic_DNA"/>
</dbReference>
<keyword evidence="5" id="KW-0804">Transcription</keyword>
<evidence type="ECO:0000256" key="4">
    <source>
        <dbReference type="ARBA" id="ARBA00023125"/>
    </source>
</evidence>
<dbReference type="GeneID" id="37173350"/>
<organism evidence="9 10">
    <name type="scientific">Aspergillus japonicus CBS 114.51</name>
    <dbReference type="NCBI Taxonomy" id="1448312"/>
    <lineage>
        <taxon>Eukaryota</taxon>
        <taxon>Fungi</taxon>
        <taxon>Dikarya</taxon>
        <taxon>Ascomycota</taxon>
        <taxon>Pezizomycotina</taxon>
        <taxon>Eurotiomycetes</taxon>
        <taxon>Eurotiomycetidae</taxon>
        <taxon>Eurotiales</taxon>
        <taxon>Aspergillaceae</taxon>
        <taxon>Aspergillus</taxon>
        <taxon>Aspergillus subgen. Circumdati</taxon>
    </lineage>
</organism>
<evidence type="ECO:0000256" key="3">
    <source>
        <dbReference type="ARBA" id="ARBA00023015"/>
    </source>
</evidence>
<dbReference type="GO" id="GO:0001228">
    <property type="term" value="F:DNA-binding transcription activator activity, RNA polymerase II-specific"/>
    <property type="evidence" value="ECO:0007669"/>
    <property type="project" value="TreeGrafter"/>
</dbReference>
<protein>
    <recommendedName>
        <fullName evidence="8">Zn(2)-C6 fungal-type domain-containing protein</fullName>
    </recommendedName>
</protein>
<dbReference type="GO" id="GO:0008270">
    <property type="term" value="F:zinc ion binding"/>
    <property type="evidence" value="ECO:0007669"/>
    <property type="project" value="InterPro"/>
</dbReference>
<sequence>MDPSQKRPKRTLKPGVKKRRPPLACIQCYQRKLKCGKEFPSCGRCVKAGIADECTYRGQPHQKDVMTRLVRQNNTEAIPAPKVSSQDGLQKSSLPTPSGTGEITHLRRRGNFVQFYGYSYHMNFYQQFPELQSYIARVKATHPSINVARDGVYPPQNEGIARGQRRTASASSAALELLIPSKSVADALVQSYLDRFETTHRVLDRSVFMADYHRHWGDSMSTATSFLAQLLLVLAAGASLHPDIHFEKESETSIYVSIYVQTTEWIEVAESWLTSSTDVVPHSPCTIACHCLLLIAKRANYIQGSSFWTSTGALMRLAMAAGYHQEANPAARISPYNLEIRRRLWTTIVELDVQAAVERGMPPSLRMNDFSTHRPLHINDDQIHESLENGGVDLPMEAMSDTSFQVIMLKSLPTRLAICSYVNGYDVAIEFEQVQELAEALHNAIRDIPDWKGRAADPRQERLAMYLSTLLKVYLCQYSLLLYAKFGCQSPDSFQSAICRRARLDASTTILECYQRLVDDGIVPKHACQTGLMVAALDLCHEIYLSHGPGVEATGVTTSLGFAHHLLGAVEQVLEILQTRISRTLHGLNEYYLLSMIIGLVKTKISPATRSSNDTEAANRAIQVCTFLHTARASLLTCDSPIQPV</sequence>
<dbReference type="RefSeq" id="XP_025530539.1">
    <property type="nucleotide sequence ID" value="XM_025669658.1"/>
</dbReference>
<dbReference type="GO" id="GO:0006351">
    <property type="term" value="P:DNA-templated transcription"/>
    <property type="evidence" value="ECO:0007669"/>
    <property type="project" value="InterPro"/>
</dbReference>
<feature type="region of interest" description="Disordered" evidence="7">
    <location>
        <begin position="77"/>
        <end position="103"/>
    </location>
</feature>
<evidence type="ECO:0000256" key="7">
    <source>
        <dbReference type="SAM" id="MobiDB-lite"/>
    </source>
</evidence>
<dbReference type="InterPro" id="IPR051430">
    <property type="entry name" value="Fungal_TF_Env_Response"/>
</dbReference>
<reference evidence="9 10" key="1">
    <citation type="submission" date="2018-02" db="EMBL/GenBank/DDBJ databases">
        <title>The genomes of Aspergillus section Nigri reveals drivers in fungal speciation.</title>
        <authorList>
            <consortium name="DOE Joint Genome Institute"/>
            <person name="Vesth T.C."/>
            <person name="Nybo J."/>
            <person name="Theobald S."/>
            <person name="Brandl J."/>
            <person name="Frisvad J.C."/>
            <person name="Nielsen K.F."/>
            <person name="Lyhne E.K."/>
            <person name="Kogle M.E."/>
            <person name="Kuo A."/>
            <person name="Riley R."/>
            <person name="Clum A."/>
            <person name="Nolan M."/>
            <person name="Lipzen A."/>
            <person name="Salamov A."/>
            <person name="Henrissat B."/>
            <person name="Wiebenga A."/>
            <person name="De vries R.P."/>
            <person name="Grigoriev I.V."/>
            <person name="Mortensen U.H."/>
            <person name="Andersen M.R."/>
            <person name="Baker S.E."/>
        </authorList>
    </citation>
    <scope>NUCLEOTIDE SEQUENCE [LARGE SCALE GENOMIC DNA]</scope>
    <source>
        <strain evidence="9 10">CBS 114.51</strain>
    </source>
</reference>
<dbReference type="Proteomes" id="UP000249497">
    <property type="component" value="Unassembled WGS sequence"/>
</dbReference>
<keyword evidence="6" id="KW-0539">Nucleus</keyword>
<evidence type="ECO:0000256" key="6">
    <source>
        <dbReference type="ARBA" id="ARBA00023242"/>
    </source>
</evidence>
<dbReference type="Pfam" id="PF00172">
    <property type="entry name" value="Zn_clus"/>
    <property type="match status" value="1"/>
</dbReference>
<keyword evidence="4" id="KW-0238">DNA-binding</keyword>
<keyword evidence="1" id="KW-0479">Metal-binding</keyword>
<dbReference type="AlphaFoldDB" id="A0A8T8X9E4"/>
<dbReference type="InterPro" id="IPR036864">
    <property type="entry name" value="Zn2-C6_fun-type_DNA-bd_sf"/>
</dbReference>
<dbReference type="SMART" id="SM00906">
    <property type="entry name" value="Fungal_trans"/>
    <property type="match status" value="1"/>
</dbReference>
<feature type="compositionally biased region" description="Polar residues" evidence="7">
    <location>
        <begin position="83"/>
        <end position="101"/>
    </location>
</feature>
<dbReference type="CDD" id="cd00067">
    <property type="entry name" value="GAL4"/>
    <property type="match status" value="1"/>
</dbReference>
<evidence type="ECO:0000313" key="9">
    <source>
        <dbReference type="EMBL" id="RAH84645.1"/>
    </source>
</evidence>
<dbReference type="PANTHER" id="PTHR31944:SF130">
    <property type="entry name" value="ZN(II)2CYS6 TRANSCRIPTION FACTO (EUROFUNG)"/>
    <property type="match status" value="1"/>
</dbReference>
<accession>A0A8T8X9E4</accession>
<dbReference type="CDD" id="cd12148">
    <property type="entry name" value="fungal_TF_MHR"/>
    <property type="match status" value="1"/>
</dbReference>
<dbReference type="SMART" id="SM00066">
    <property type="entry name" value="GAL4"/>
    <property type="match status" value="1"/>
</dbReference>